<dbReference type="InterPro" id="IPR003594">
    <property type="entry name" value="HATPase_dom"/>
</dbReference>
<dbReference type="PANTHER" id="PTHR42878">
    <property type="entry name" value="TWO-COMPONENT HISTIDINE KINASE"/>
    <property type="match status" value="1"/>
</dbReference>
<keyword evidence="3" id="KW-0597">Phosphoprotein</keyword>
<evidence type="ECO:0000256" key="3">
    <source>
        <dbReference type="ARBA" id="ARBA00022553"/>
    </source>
</evidence>
<dbReference type="SUPFAM" id="SSF55781">
    <property type="entry name" value="GAF domain-like"/>
    <property type="match status" value="1"/>
</dbReference>
<dbReference type="SUPFAM" id="SSF47384">
    <property type="entry name" value="Homodimeric domain of signal transducing histidine kinase"/>
    <property type="match status" value="1"/>
</dbReference>
<evidence type="ECO:0000256" key="4">
    <source>
        <dbReference type="ARBA" id="ARBA00022679"/>
    </source>
</evidence>
<dbReference type="FunFam" id="3.30.565.10:FF:000006">
    <property type="entry name" value="Sensor histidine kinase WalK"/>
    <property type="match status" value="1"/>
</dbReference>
<reference evidence="8" key="1">
    <citation type="submission" date="2018-06" db="EMBL/GenBank/DDBJ databases">
        <authorList>
            <person name="Zhirakovskaya E."/>
        </authorList>
    </citation>
    <scope>NUCLEOTIDE SEQUENCE</scope>
</reference>
<dbReference type="InterPro" id="IPR029016">
    <property type="entry name" value="GAF-like_dom_sf"/>
</dbReference>
<evidence type="ECO:0000256" key="6">
    <source>
        <dbReference type="SAM" id="MobiDB-lite"/>
    </source>
</evidence>
<dbReference type="SMART" id="SM00387">
    <property type="entry name" value="HATPase_c"/>
    <property type="match status" value="1"/>
</dbReference>
<dbReference type="InterPro" id="IPR036097">
    <property type="entry name" value="HisK_dim/P_sf"/>
</dbReference>
<dbReference type="SMART" id="SM00388">
    <property type="entry name" value="HisKA"/>
    <property type="match status" value="1"/>
</dbReference>
<evidence type="ECO:0000259" key="7">
    <source>
        <dbReference type="PROSITE" id="PS50109"/>
    </source>
</evidence>
<dbReference type="EMBL" id="UOFJ01000158">
    <property type="protein sequence ID" value="VAW64919.1"/>
    <property type="molecule type" value="Genomic_DNA"/>
</dbReference>
<feature type="domain" description="Histidine kinase" evidence="7">
    <location>
        <begin position="310"/>
        <end position="523"/>
    </location>
</feature>
<dbReference type="AlphaFoldDB" id="A0A3B0XST1"/>
<dbReference type="GO" id="GO:0000156">
    <property type="term" value="F:phosphorelay response regulator activity"/>
    <property type="evidence" value="ECO:0007669"/>
    <property type="project" value="TreeGrafter"/>
</dbReference>
<proteinExistence type="predicted"/>
<dbReference type="InterPro" id="IPR003661">
    <property type="entry name" value="HisK_dim/P_dom"/>
</dbReference>
<evidence type="ECO:0000256" key="5">
    <source>
        <dbReference type="ARBA" id="ARBA00022777"/>
    </source>
</evidence>
<dbReference type="InterPro" id="IPR004358">
    <property type="entry name" value="Sig_transdc_His_kin-like_C"/>
</dbReference>
<organism evidence="8">
    <name type="scientific">hydrothermal vent metagenome</name>
    <dbReference type="NCBI Taxonomy" id="652676"/>
    <lineage>
        <taxon>unclassified sequences</taxon>
        <taxon>metagenomes</taxon>
        <taxon>ecological metagenomes</taxon>
    </lineage>
</organism>
<dbReference type="GO" id="GO:0030295">
    <property type="term" value="F:protein kinase activator activity"/>
    <property type="evidence" value="ECO:0007669"/>
    <property type="project" value="TreeGrafter"/>
</dbReference>
<dbReference type="PRINTS" id="PR00344">
    <property type="entry name" value="BCTRLSENSOR"/>
</dbReference>
<comment type="catalytic activity">
    <reaction evidence="1">
        <text>ATP + protein L-histidine = ADP + protein N-phospho-L-histidine.</text>
        <dbReference type="EC" id="2.7.13.3"/>
    </reaction>
</comment>
<dbReference type="InterPro" id="IPR036890">
    <property type="entry name" value="HATPase_C_sf"/>
</dbReference>
<sequence length="523" mass="57924">MARKTHSTDSSLPPPETRSEGVPDKVFTILRHTLINDLLPALSLLNSDKEQLNPEQLYHLSQVNSIIERMELIAEQTPVPSVFSQGTEGSGGTPQGIESGETGPKETGPEETGPGEMAQVNSVLHALSYASTAMSTDEFFRYCVKTLATLYNCKYALISILKPGNKSVRTAAVWINGEHAENIEYDLHGTPCEDVICLKKVVIPSGVAQQYPKDPLLLDMAAESYFGAPLITTDKGILGLVAILDTEPMKINSWSYSALSVFAARITGEVLRHQALAQLKALNADLEKQVQQRTHDLEISNQQLNAFNYSVSHDLRAPVRTINGFMNVILEDYAQEFSKKNTTELRRIQKAGLRLSDIIESMLELSRISQQKIHLKQINLSLIAEKAINNILQNETYENIHVDIEPDLIVWADESLLLIALENLFGNAIKYSQNKAPAIIKLSCSTENKKTVFCIEDNGAGFNMDFTSQLFHPFRRLHSEKEFPGSGIGLATTKRVLDCHNGEIWAESSPGNGARFYFTLPAP</sequence>
<evidence type="ECO:0000256" key="1">
    <source>
        <dbReference type="ARBA" id="ARBA00000085"/>
    </source>
</evidence>
<dbReference type="PANTHER" id="PTHR42878:SF15">
    <property type="entry name" value="BACTERIOPHYTOCHROME"/>
    <property type="match status" value="1"/>
</dbReference>
<keyword evidence="4 8" id="KW-0808">Transferase</keyword>
<dbReference type="GO" id="GO:0007234">
    <property type="term" value="P:osmosensory signaling via phosphorelay pathway"/>
    <property type="evidence" value="ECO:0007669"/>
    <property type="project" value="TreeGrafter"/>
</dbReference>
<evidence type="ECO:0000256" key="2">
    <source>
        <dbReference type="ARBA" id="ARBA00012438"/>
    </source>
</evidence>
<keyword evidence="5 8" id="KW-0418">Kinase</keyword>
<dbReference type="GO" id="GO:0000155">
    <property type="term" value="F:phosphorelay sensor kinase activity"/>
    <property type="evidence" value="ECO:0007669"/>
    <property type="project" value="InterPro"/>
</dbReference>
<dbReference type="PROSITE" id="PS50109">
    <property type="entry name" value="HIS_KIN"/>
    <property type="match status" value="1"/>
</dbReference>
<name>A0A3B0XST1_9ZZZZ</name>
<dbReference type="Gene3D" id="3.30.565.10">
    <property type="entry name" value="Histidine kinase-like ATPase, C-terminal domain"/>
    <property type="match status" value="1"/>
</dbReference>
<dbReference type="Gene3D" id="3.30.450.40">
    <property type="match status" value="1"/>
</dbReference>
<dbReference type="Pfam" id="PF02518">
    <property type="entry name" value="HATPase_c"/>
    <property type="match status" value="1"/>
</dbReference>
<accession>A0A3B0XST1</accession>
<evidence type="ECO:0000313" key="8">
    <source>
        <dbReference type="EMBL" id="VAW64919.1"/>
    </source>
</evidence>
<dbReference type="InterPro" id="IPR005467">
    <property type="entry name" value="His_kinase_dom"/>
</dbReference>
<protein>
    <recommendedName>
        <fullName evidence="2">histidine kinase</fullName>
        <ecNumber evidence="2">2.7.13.3</ecNumber>
    </recommendedName>
</protein>
<feature type="region of interest" description="Disordered" evidence="6">
    <location>
        <begin position="1"/>
        <end position="24"/>
    </location>
</feature>
<dbReference type="Pfam" id="PF00512">
    <property type="entry name" value="HisKA"/>
    <property type="match status" value="1"/>
</dbReference>
<dbReference type="Gene3D" id="1.10.287.130">
    <property type="match status" value="1"/>
</dbReference>
<dbReference type="CDD" id="cd00082">
    <property type="entry name" value="HisKA"/>
    <property type="match status" value="1"/>
</dbReference>
<dbReference type="SUPFAM" id="SSF55874">
    <property type="entry name" value="ATPase domain of HSP90 chaperone/DNA topoisomerase II/histidine kinase"/>
    <property type="match status" value="1"/>
</dbReference>
<dbReference type="InterPro" id="IPR050351">
    <property type="entry name" value="BphY/WalK/GraS-like"/>
</dbReference>
<feature type="region of interest" description="Disordered" evidence="6">
    <location>
        <begin position="81"/>
        <end position="115"/>
    </location>
</feature>
<gene>
    <name evidence="8" type="ORF">MNBD_GAMMA10-2831</name>
</gene>
<dbReference type="EC" id="2.7.13.3" evidence="2"/>